<reference evidence="1" key="1">
    <citation type="journal article" date="2021" name="New Phytol.">
        <title>Evolutionary innovations through gain and loss of genes in the ectomycorrhizal Boletales.</title>
        <authorList>
            <person name="Wu G."/>
            <person name="Miyauchi S."/>
            <person name="Morin E."/>
            <person name="Kuo A."/>
            <person name="Drula E."/>
            <person name="Varga T."/>
            <person name="Kohler A."/>
            <person name="Feng B."/>
            <person name="Cao Y."/>
            <person name="Lipzen A."/>
            <person name="Daum C."/>
            <person name="Hundley H."/>
            <person name="Pangilinan J."/>
            <person name="Johnson J."/>
            <person name="Barry K."/>
            <person name="LaButti K."/>
            <person name="Ng V."/>
            <person name="Ahrendt S."/>
            <person name="Min B."/>
            <person name="Choi I.G."/>
            <person name="Park H."/>
            <person name="Plett J.M."/>
            <person name="Magnuson J."/>
            <person name="Spatafora J.W."/>
            <person name="Nagy L.G."/>
            <person name="Henrissat B."/>
            <person name="Grigoriev I.V."/>
            <person name="Yang Z.L."/>
            <person name="Xu J."/>
            <person name="Martin F.M."/>
        </authorList>
    </citation>
    <scope>NUCLEOTIDE SEQUENCE</scope>
    <source>
        <strain evidence="1">ATCC 28755</strain>
    </source>
</reference>
<keyword evidence="2" id="KW-1185">Reference proteome</keyword>
<keyword evidence="1" id="KW-0378">Hydrolase</keyword>
<gene>
    <name evidence="1" type="ORF">BJ138DRAFT_1007194</name>
</gene>
<comment type="caution">
    <text evidence="1">The sequence shown here is derived from an EMBL/GenBank/DDBJ whole genome shotgun (WGS) entry which is preliminary data.</text>
</comment>
<proteinExistence type="predicted"/>
<evidence type="ECO:0000313" key="2">
    <source>
        <dbReference type="Proteomes" id="UP000790377"/>
    </source>
</evidence>
<evidence type="ECO:0000313" key="1">
    <source>
        <dbReference type="EMBL" id="KAH7911175.1"/>
    </source>
</evidence>
<protein>
    <submittedName>
        <fullName evidence="1">Glycoside hydrolase family 51 protein</fullName>
    </submittedName>
</protein>
<accession>A0ACB8ACQ5</accession>
<dbReference type="Proteomes" id="UP000790377">
    <property type="component" value="Unassembled WGS sequence"/>
</dbReference>
<name>A0ACB8ACQ5_9AGAM</name>
<dbReference type="EMBL" id="MU267687">
    <property type="protein sequence ID" value="KAH7911175.1"/>
    <property type="molecule type" value="Genomic_DNA"/>
</dbReference>
<organism evidence="1 2">
    <name type="scientific">Hygrophoropsis aurantiaca</name>
    <dbReference type="NCBI Taxonomy" id="72124"/>
    <lineage>
        <taxon>Eukaryota</taxon>
        <taxon>Fungi</taxon>
        <taxon>Dikarya</taxon>
        <taxon>Basidiomycota</taxon>
        <taxon>Agaricomycotina</taxon>
        <taxon>Agaricomycetes</taxon>
        <taxon>Agaricomycetidae</taxon>
        <taxon>Boletales</taxon>
        <taxon>Coniophorineae</taxon>
        <taxon>Hygrophoropsidaceae</taxon>
        <taxon>Hygrophoropsis</taxon>
    </lineage>
</organism>
<sequence length="659" mass="71557">MFIGLLKRRTLAYGILASGAVVNAATTVTVSGTASHPIPSTLYGQMFEASTFADGENIMTSYGDGGVYAELLQNRAFQQVTANTTAALYAWSPLNGADIAVIADPSPVSSALPNSLQVTIPEGASGQVGFGNEGYWGIKVDSEWTYDASFYYKFPAASSFDGSVTVGLQSMEGEVYASATIPVSGSQTAWKQVAVALKPTSSPTTTTNNFTITFDGATAAGQTIDFAMFSLFPPTFKDRANGLRIDVATTLYDMKPSFFRLPGGNNLGQTFSTRWQWNATVGALVDRPGRMGDWGYVNTDGLGLMEYMYLCEDMEMEPIMAVWAGYSLDGESLPEDELWPYIQQAIDQINFVIGDPAQSEAAALRASLGRPEPFPLTYVEIGNEDFFASESYIYRWRDFAGNLTATFPQLRFIATSYPFNPIIEPTPLQYDNHVYQTPSWFAENAFYYDSFERNGTYYFEGEYAVISTNASNLYGTIAEGHLMYPTVQGSTSEAAFMTGLERNSDIVFAASYAPLLVNVASYQWTPNLVAYDAANVYPSTSYYVQQLFSLNRGDEYLPSTLPTYNGTLYWSVTRSNTAGEVLIKIANTDTPAQDLTFILPYTDVSPTGTAQVLAGAPTASNSPTTPNAVVPVTSSILTGQTFNYTAPGYSVSVLTIKAS</sequence>